<evidence type="ECO:0000259" key="21">
    <source>
        <dbReference type="PROSITE" id="PS51195"/>
    </source>
</evidence>
<organism evidence="22 23">
    <name type="scientific">Verticillium longisporum</name>
    <name type="common">Verticillium dahliae var. longisporum</name>
    <dbReference type="NCBI Taxonomy" id="100787"/>
    <lineage>
        <taxon>Eukaryota</taxon>
        <taxon>Fungi</taxon>
        <taxon>Dikarya</taxon>
        <taxon>Ascomycota</taxon>
        <taxon>Pezizomycotina</taxon>
        <taxon>Sordariomycetes</taxon>
        <taxon>Hypocreomycetidae</taxon>
        <taxon>Glomerellales</taxon>
        <taxon>Plectosphaerellaceae</taxon>
        <taxon>Verticillium</taxon>
    </lineage>
</organism>
<dbReference type="PANTHER" id="PTHR47959">
    <property type="entry name" value="ATP-DEPENDENT RNA HELICASE RHLE-RELATED"/>
    <property type="match status" value="1"/>
</dbReference>
<dbReference type="GO" id="GO:0010467">
    <property type="term" value="P:gene expression"/>
    <property type="evidence" value="ECO:0007669"/>
    <property type="project" value="UniProtKB-ARBA"/>
</dbReference>
<dbReference type="GO" id="GO:0003724">
    <property type="term" value="F:RNA helicase activity"/>
    <property type="evidence" value="ECO:0007669"/>
    <property type="project" value="UniProtKB-EC"/>
</dbReference>
<dbReference type="AlphaFoldDB" id="A0A0G4NAA2"/>
<dbReference type="GO" id="GO:0031965">
    <property type="term" value="C:nuclear membrane"/>
    <property type="evidence" value="ECO:0007669"/>
    <property type="project" value="UniProtKB-SubCell"/>
</dbReference>
<evidence type="ECO:0000313" key="22">
    <source>
        <dbReference type="EMBL" id="CRK43551.1"/>
    </source>
</evidence>
<feature type="compositionally biased region" description="Low complexity" evidence="19">
    <location>
        <begin position="700"/>
        <end position="712"/>
    </location>
</feature>
<feature type="region of interest" description="Disordered" evidence="19">
    <location>
        <begin position="63"/>
        <end position="86"/>
    </location>
</feature>
<evidence type="ECO:0000256" key="15">
    <source>
        <dbReference type="ARBA" id="ARBA00038143"/>
    </source>
</evidence>
<dbReference type="EC" id="3.6.4.13" evidence="3"/>
<comment type="similarity">
    <text evidence="15">Belongs to the DEAD box helicase family. DDX19/DBP5 subfamily.</text>
</comment>
<keyword evidence="6" id="KW-0378">Hydrolase</keyword>
<dbReference type="GO" id="GO:0005524">
    <property type="term" value="F:ATP binding"/>
    <property type="evidence" value="ECO:0007669"/>
    <property type="project" value="UniProtKB-KW"/>
</dbReference>
<comment type="catalytic activity">
    <reaction evidence="17">
        <text>ATP + H2O = ADP + phosphate + H(+)</text>
        <dbReference type="Rhea" id="RHEA:13065"/>
        <dbReference type="ChEBI" id="CHEBI:15377"/>
        <dbReference type="ChEBI" id="CHEBI:15378"/>
        <dbReference type="ChEBI" id="CHEBI:30616"/>
        <dbReference type="ChEBI" id="CHEBI:43474"/>
        <dbReference type="ChEBI" id="CHEBI:456216"/>
        <dbReference type="EC" id="3.6.4.13"/>
    </reaction>
</comment>
<evidence type="ECO:0000313" key="23">
    <source>
        <dbReference type="Proteomes" id="UP000045706"/>
    </source>
</evidence>
<comment type="subunit">
    <text evidence="16">Associates with the nuclear pore complex.</text>
</comment>
<gene>
    <name evidence="22" type="ORF">BN1723_005727</name>
</gene>
<dbReference type="Pfam" id="PF00270">
    <property type="entry name" value="DEAD"/>
    <property type="match status" value="1"/>
</dbReference>
<evidence type="ECO:0000256" key="8">
    <source>
        <dbReference type="ARBA" id="ARBA00022816"/>
    </source>
</evidence>
<dbReference type="SMART" id="SM00487">
    <property type="entry name" value="DEXDc"/>
    <property type="match status" value="1"/>
</dbReference>
<keyword evidence="9" id="KW-0067">ATP-binding</keyword>
<keyword evidence="7" id="KW-0347">Helicase</keyword>
<name>A0A0G4NAA2_VERLO</name>
<keyword evidence="13" id="KW-0539">Nucleus</keyword>
<protein>
    <recommendedName>
        <fullName evidence="3">RNA helicase</fullName>
        <ecNumber evidence="3">3.6.4.13</ecNumber>
    </recommendedName>
</protein>
<evidence type="ECO:0000256" key="6">
    <source>
        <dbReference type="ARBA" id="ARBA00022801"/>
    </source>
</evidence>
<proteinExistence type="inferred from homology"/>
<keyword evidence="8" id="KW-0813">Transport</keyword>
<comment type="function">
    <text evidence="14">ATP-dependent RNA helicase associated with the nuclear pore complex and essential for mRNA export from the nucleus. May participate in a terminal step of mRNA export through the removal of proteins that accompany mRNA through the nucleopore complex. May also be involved in early transcription.</text>
</comment>
<evidence type="ECO:0000256" key="18">
    <source>
        <dbReference type="PROSITE-ProRule" id="PRU00552"/>
    </source>
</evidence>
<dbReference type="GO" id="GO:0042254">
    <property type="term" value="P:ribosome biogenesis"/>
    <property type="evidence" value="ECO:0007669"/>
    <property type="project" value="UniProtKB-KW"/>
</dbReference>
<dbReference type="InterPro" id="IPR027417">
    <property type="entry name" value="P-loop_NTPase"/>
</dbReference>
<evidence type="ECO:0000256" key="14">
    <source>
        <dbReference type="ARBA" id="ARBA00037213"/>
    </source>
</evidence>
<feature type="compositionally biased region" description="Pro residues" evidence="19">
    <location>
        <begin position="435"/>
        <end position="444"/>
    </location>
</feature>
<dbReference type="PROSITE" id="PS51192">
    <property type="entry name" value="HELICASE_ATP_BIND_1"/>
    <property type="match status" value="1"/>
</dbReference>
<dbReference type="InterPro" id="IPR011545">
    <property type="entry name" value="DEAD/DEAH_box_helicase_dom"/>
</dbReference>
<evidence type="ECO:0000259" key="20">
    <source>
        <dbReference type="PROSITE" id="PS51192"/>
    </source>
</evidence>
<feature type="compositionally biased region" description="Low complexity" evidence="19">
    <location>
        <begin position="947"/>
        <end position="957"/>
    </location>
</feature>
<evidence type="ECO:0000256" key="2">
    <source>
        <dbReference type="ARBA" id="ARBA00004567"/>
    </source>
</evidence>
<dbReference type="CDD" id="cd17963">
    <property type="entry name" value="DEADc_DDX19_DDX25"/>
    <property type="match status" value="1"/>
</dbReference>
<keyword evidence="4" id="KW-0690">Ribosome biogenesis</keyword>
<feature type="region of interest" description="Disordered" evidence="19">
    <location>
        <begin position="597"/>
        <end position="869"/>
    </location>
</feature>
<dbReference type="EMBL" id="CVQI01033384">
    <property type="protein sequence ID" value="CRK43551.1"/>
    <property type="molecule type" value="Genomic_DNA"/>
</dbReference>
<dbReference type="Proteomes" id="UP000045706">
    <property type="component" value="Unassembled WGS sequence"/>
</dbReference>
<feature type="short sequence motif" description="Q motif" evidence="18">
    <location>
        <begin position="120"/>
        <end position="148"/>
    </location>
</feature>
<dbReference type="GO" id="GO:0005829">
    <property type="term" value="C:cytosol"/>
    <property type="evidence" value="ECO:0007669"/>
    <property type="project" value="TreeGrafter"/>
</dbReference>
<feature type="region of interest" description="Disordered" evidence="19">
    <location>
        <begin position="504"/>
        <end position="535"/>
    </location>
</feature>
<dbReference type="GO" id="GO:0005643">
    <property type="term" value="C:nuclear pore"/>
    <property type="evidence" value="ECO:0007669"/>
    <property type="project" value="UniProtKB-SubCell"/>
</dbReference>
<keyword evidence="11" id="KW-0811">Translocation</keyword>
<evidence type="ECO:0000256" key="13">
    <source>
        <dbReference type="ARBA" id="ARBA00023242"/>
    </source>
</evidence>
<feature type="compositionally biased region" description="Low complexity" evidence="19">
    <location>
        <begin position="840"/>
        <end position="863"/>
    </location>
</feature>
<evidence type="ECO:0000256" key="12">
    <source>
        <dbReference type="ARBA" id="ARBA00023132"/>
    </source>
</evidence>
<feature type="domain" description="Helicase ATP-binding" evidence="20">
    <location>
        <begin position="153"/>
        <end position="322"/>
    </location>
</feature>
<dbReference type="InterPro" id="IPR050079">
    <property type="entry name" value="DEAD_box_RNA_helicase"/>
</dbReference>
<keyword evidence="5" id="KW-0547">Nucleotide-binding</keyword>
<feature type="non-terminal residue" evidence="22">
    <location>
        <position position="1"/>
    </location>
</feature>
<feature type="compositionally biased region" description="Polar residues" evidence="19">
    <location>
        <begin position="645"/>
        <end position="655"/>
    </location>
</feature>
<keyword evidence="10" id="KW-0694">RNA-binding</keyword>
<dbReference type="GO" id="GO:0015031">
    <property type="term" value="P:protein transport"/>
    <property type="evidence" value="ECO:0007669"/>
    <property type="project" value="UniProtKB-KW"/>
</dbReference>
<evidence type="ECO:0000256" key="5">
    <source>
        <dbReference type="ARBA" id="ARBA00022741"/>
    </source>
</evidence>
<feature type="compositionally biased region" description="Low complexity" evidence="19">
    <location>
        <begin position="812"/>
        <end position="822"/>
    </location>
</feature>
<evidence type="ECO:0000256" key="4">
    <source>
        <dbReference type="ARBA" id="ARBA00022517"/>
    </source>
</evidence>
<keyword evidence="12" id="KW-0653">Protein transport</keyword>
<dbReference type="Gene3D" id="3.40.50.300">
    <property type="entry name" value="P-loop containing nucleotide triphosphate hydrolases"/>
    <property type="match status" value="2"/>
</dbReference>
<evidence type="ECO:0000256" key="1">
    <source>
        <dbReference type="ARBA" id="ARBA00004335"/>
    </source>
</evidence>
<evidence type="ECO:0000256" key="19">
    <source>
        <dbReference type="SAM" id="MobiDB-lite"/>
    </source>
</evidence>
<evidence type="ECO:0000256" key="9">
    <source>
        <dbReference type="ARBA" id="ARBA00022840"/>
    </source>
</evidence>
<dbReference type="InterPro" id="IPR014001">
    <property type="entry name" value="Helicase_ATP-bd"/>
</dbReference>
<evidence type="ECO:0000256" key="7">
    <source>
        <dbReference type="ARBA" id="ARBA00022806"/>
    </source>
</evidence>
<evidence type="ECO:0000256" key="10">
    <source>
        <dbReference type="ARBA" id="ARBA00022884"/>
    </source>
</evidence>
<dbReference type="GO" id="GO:0051028">
    <property type="term" value="P:mRNA transport"/>
    <property type="evidence" value="ECO:0007669"/>
    <property type="project" value="UniProtKB-KW"/>
</dbReference>
<dbReference type="SUPFAM" id="SSF52540">
    <property type="entry name" value="P-loop containing nucleoside triphosphate hydrolases"/>
    <property type="match status" value="2"/>
</dbReference>
<dbReference type="InterPro" id="IPR014014">
    <property type="entry name" value="RNA_helicase_DEAD_Q_motif"/>
</dbReference>
<accession>A0A0G4NAA2</accession>
<keyword evidence="12" id="KW-0906">Nuclear pore complex</keyword>
<evidence type="ECO:0000256" key="3">
    <source>
        <dbReference type="ARBA" id="ARBA00012552"/>
    </source>
</evidence>
<dbReference type="GO" id="GO:0016787">
    <property type="term" value="F:hydrolase activity"/>
    <property type="evidence" value="ECO:0007669"/>
    <property type="project" value="UniProtKB-KW"/>
</dbReference>
<dbReference type="FunFam" id="3.40.50.300:FF:000849">
    <property type="entry name" value="ATP-dependent RNA helicase DBP5"/>
    <property type="match status" value="1"/>
</dbReference>
<dbReference type="GO" id="GO:0003723">
    <property type="term" value="F:RNA binding"/>
    <property type="evidence" value="ECO:0007669"/>
    <property type="project" value="UniProtKB-KW"/>
</dbReference>
<evidence type="ECO:0000256" key="16">
    <source>
        <dbReference type="ARBA" id="ARBA00038750"/>
    </source>
</evidence>
<sequence>QLDTVRKHDFTILFVLRPRFFSDHPVRVSPQQQRPGCAINRLRTAHHLETQPPGVSLSKRRNAMADANPPANPPAEGDPANLEDAQLDGADSGLVENSYDVDIKLGDLQQNPDSTLYSAKTFKEMNLSEPILKGLLNLNYFKPSKIQEKALPLMLQNPPRHMIAQSQSGTGKTAAFVVTILSRIDLSQPNQPQALVLAPSRELARQIEGVINKIGHFCEGLKVAAALPGALERGAPVQANVIVGTPGTVMDITRRRQLDVSQLRLLVIDEADSMLDQQGLGDQCVRVKSTLPRNIQILLFSATFPDKVMGFAEKFAQGADQIRLKHTELTVSGISQMYIDCDSEDSKYENLVKLYGLMTIGSSVIFVRTRESANEIQKRMEADGHRVASPLLRPVDYSRKSWRPDAIGLAVSRPTSEQRLVVKSPFHRRTSRLLPPKPDSPPRPMLSLTIPKVSLTSSTPPTLHASEGQGRQRHHQTDSQIQAAQVAQLTAPPPVHANLRESTMTEFEEDGSGHPSLVGRGFSQVWRPPSSNPQSATTYYVADTYGNWVLGNPKSKTQAAELAELEAPTPLTASNSEKTFKLAAVNASIASQVGIGHGAGSPVAPSAPKGPALPTSLGLLPPAHIKSAQDVPPARPVTVWPGTGPEQNAQAQSLPGHQIPPMSFSHPEPPRRRSNSSSQSRSHRKGVSQDGTDRHDSYKSQQSATTISSSSGGFDGDDGTAPEPGSLSPVVESPYSGVGRSPVSYPEIPGRLNRSNLQVNPPPVRPMYASPPGQPSPTLGLMQPAAGAASRGPNEMASQVVPSRHPDRKKLVPLPGGLLSLPRPDPSQFRTGSPTLRMVPPSRSPSSSPHPQPLRLQRPQLQRADVPLQQAQAARIYETEGQTDPQLVNQIHRALWAPENTTAYRAPWDDGPAPSAPTTHHDQHQYHWHPQQHLQQQRPDLPRPNRSDGSSSCSSFSSLATKRLGSERAAGLALQSDELAAGSRWRRNNRDGEQENNNTFSRDEQSLQPPTTPGWHPTLTPTRRGDDLFLDVR</sequence>
<feature type="compositionally biased region" description="Basic and acidic residues" evidence="19">
    <location>
        <begin position="1023"/>
        <end position="1033"/>
    </location>
</feature>
<feature type="compositionally biased region" description="Low complexity" evidence="19">
    <location>
        <begin position="64"/>
        <end position="80"/>
    </location>
</feature>
<dbReference type="PANTHER" id="PTHR47959:SF1">
    <property type="entry name" value="ATP-DEPENDENT RNA HELICASE DBPA"/>
    <property type="match status" value="1"/>
</dbReference>
<comment type="subcellular location">
    <subcellularLocation>
        <location evidence="1">Nucleus membrane</location>
        <topology evidence="1">Peripheral membrane protein</topology>
        <orientation evidence="1">Cytoplasmic side</orientation>
    </subcellularLocation>
    <subcellularLocation>
        <location evidence="2">Nucleus</location>
        <location evidence="2">Nuclear pore complex</location>
    </subcellularLocation>
</comment>
<dbReference type="PROSITE" id="PS51195">
    <property type="entry name" value="Q_MOTIF"/>
    <property type="match status" value="1"/>
</dbReference>
<feature type="region of interest" description="Disordered" evidence="19">
    <location>
        <begin position="983"/>
        <end position="1033"/>
    </location>
</feature>
<evidence type="ECO:0000256" key="11">
    <source>
        <dbReference type="ARBA" id="ARBA00023010"/>
    </source>
</evidence>
<feature type="domain" description="DEAD-box RNA helicase Q" evidence="21">
    <location>
        <begin position="120"/>
        <end position="148"/>
    </location>
</feature>
<reference evidence="23" key="1">
    <citation type="submission" date="2015-05" db="EMBL/GenBank/DDBJ databases">
        <authorList>
            <person name="Fogelqvist Johan"/>
        </authorList>
    </citation>
    <scope>NUCLEOTIDE SEQUENCE [LARGE SCALE GENOMIC DNA]</scope>
</reference>
<feature type="region of interest" description="Disordered" evidence="19">
    <location>
        <begin position="424"/>
        <end position="482"/>
    </location>
</feature>
<evidence type="ECO:0000256" key="17">
    <source>
        <dbReference type="ARBA" id="ARBA00047984"/>
    </source>
</evidence>
<feature type="region of interest" description="Disordered" evidence="19">
    <location>
        <begin position="903"/>
        <end position="957"/>
    </location>
</feature>
<keyword evidence="8" id="KW-0509">mRNA transport</keyword>